<organism evidence="1">
    <name type="scientific">Anopheles darlingi</name>
    <name type="common">Mosquito</name>
    <dbReference type="NCBI Taxonomy" id="43151"/>
    <lineage>
        <taxon>Eukaryota</taxon>
        <taxon>Metazoa</taxon>
        <taxon>Ecdysozoa</taxon>
        <taxon>Arthropoda</taxon>
        <taxon>Hexapoda</taxon>
        <taxon>Insecta</taxon>
        <taxon>Pterygota</taxon>
        <taxon>Neoptera</taxon>
        <taxon>Endopterygota</taxon>
        <taxon>Diptera</taxon>
        <taxon>Nematocera</taxon>
        <taxon>Culicoidea</taxon>
        <taxon>Culicidae</taxon>
        <taxon>Anophelinae</taxon>
        <taxon>Anopheles</taxon>
    </lineage>
</organism>
<name>A0A2M4D126_ANODA</name>
<dbReference type="EMBL" id="GGFL01007013">
    <property type="protein sequence ID" value="MBW71191.1"/>
    <property type="molecule type" value="Transcribed_RNA"/>
</dbReference>
<dbReference type="AlphaFoldDB" id="A0A2M4D126"/>
<accession>A0A2M4D126</accession>
<proteinExistence type="predicted"/>
<evidence type="ECO:0000313" key="1">
    <source>
        <dbReference type="EMBL" id="MBW71191.1"/>
    </source>
</evidence>
<protein>
    <submittedName>
        <fullName evidence="1">Putative secreted protein</fullName>
    </submittedName>
</protein>
<sequence>MGVCWCCSFLAEARARTVVSEPLAGRAVLLVSVACLVWEVTVWFRIVGLLTVLVSGRCCRWSARCSTGYYAARYATD</sequence>
<reference evidence="1" key="1">
    <citation type="submission" date="2018-01" db="EMBL/GenBank/DDBJ databases">
        <title>An insight into the sialome of Amazonian anophelines.</title>
        <authorList>
            <person name="Ribeiro J.M."/>
            <person name="Scarpassa V."/>
            <person name="Calvo E."/>
        </authorList>
    </citation>
    <scope>NUCLEOTIDE SEQUENCE</scope>
</reference>